<protein>
    <submittedName>
        <fullName evidence="2">Endonuclease</fullName>
    </submittedName>
</protein>
<keyword evidence="2" id="KW-0540">Nuclease</keyword>
<evidence type="ECO:0000259" key="1">
    <source>
        <dbReference type="Pfam" id="PF10593"/>
    </source>
</evidence>
<evidence type="ECO:0000313" key="2">
    <source>
        <dbReference type="EMBL" id="RIY36107.1"/>
    </source>
</evidence>
<reference evidence="2 3" key="1">
    <citation type="submission" date="2017-08" db="EMBL/GenBank/DDBJ databases">
        <title>Capnocytophaga canis 17-158 assembly.</title>
        <authorList>
            <person name="Gulvik C.A."/>
        </authorList>
    </citation>
    <scope>NUCLEOTIDE SEQUENCE [LARGE SCALE GENOMIC DNA]</scope>
    <source>
        <strain evidence="2 3">17-158</strain>
    </source>
</reference>
<accession>A0A3A1YJA8</accession>
<dbReference type="EMBL" id="NSDI01000007">
    <property type="protein sequence ID" value="RIY36107.1"/>
    <property type="molecule type" value="Genomic_DNA"/>
</dbReference>
<dbReference type="RefSeq" id="WP_042347272.1">
    <property type="nucleotide sequence ID" value="NZ_CDOH01000116.1"/>
</dbReference>
<dbReference type="InterPro" id="IPR018310">
    <property type="entry name" value="Put_endonuclease_Z1-dom"/>
</dbReference>
<dbReference type="AlphaFoldDB" id="A0A3A1YJA8"/>
<evidence type="ECO:0000313" key="3">
    <source>
        <dbReference type="Proteomes" id="UP000265497"/>
    </source>
</evidence>
<gene>
    <name evidence="2" type="ORF">CKY20_08185</name>
</gene>
<name>A0A3A1YJA8_9FLAO</name>
<feature type="domain" description="Putative endonuclease Z1" evidence="1">
    <location>
        <begin position="303"/>
        <end position="518"/>
    </location>
</feature>
<keyword evidence="2" id="KW-0378">Hydrolase</keyword>
<comment type="caution">
    <text evidence="2">The sequence shown here is derived from an EMBL/GenBank/DDBJ whole genome shotgun (WGS) entry which is preliminary data.</text>
</comment>
<dbReference type="GO" id="GO:0004519">
    <property type="term" value="F:endonuclease activity"/>
    <property type="evidence" value="ECO:0007669"/>
    <property type="project" value="UniProtKB-KW"/>
</dbReference>
<proteinExistence type="predicted"/>
<dbReference type="Proteomes" id="UP000265497">
    <property type="component" value="Unassembled WGS sequence"/>
</dbReference>
<sequence>MEIQILNSNDKEKFKPVIGDRTTELVSRLKNKLDEDELNSLLSETSDILSHCTNPNLDESQSTTNLVFGYVQSGKTMSFTTLSAMANDNGFKIIVYFAGTKTNLLTQTTKRLKKDLINNGANSKYYKSFENPTLKDVQQITNALQLSTKPTILITVLKHHKYINNLTEIFNSNQIKAILKNNGVLIIDDEADQASLNGFAYKNSKSEEWEDDDYTTTYSSILKLKSSIPNHSYIQYTATPQGPLLISMLDLLSPKYHTVLTPGKKYTGGKTFFVDHTELVLTIPENEVFNSKKNKLENCPKTLIEALQIHLMNVALVVKIWQKEHFLSMMVHADKDQDASETFHGWITDLIQMWTEQITSEENDFAKIDLVNSFKKIYPEVIKFYNPSEDKIPSFEEMLPHLQDVIFDTNIELIISRTKKQGSDKEIDWNGYSSHILVGAEMLNRGFTVENLAVTYMPRYSVSKSTADTIQQRCRFFGYKLNYLKSCRVYLPEDTILEYTEYVQHEEEMRQWLKEKSSIEEVEQLLLITPKLNATRKNILTANTVNTKLKGWRKMNAFQNIEENKVFVENFIKNQSFTNEKDYGTPDRNHRYIKLPIQTVIEFLSNFKFSNMPDAARKQATIRYLKYLANKEKSPLQYAYIIQMAYAGDARERAFDENTERLKELHSGRSGTATSNPYPGDSHIKFEDSICIQIHKVKLKSESMKWNGKEAYTLAIYYPKDFAVDYVANEN</sequence>
<keyword evidence="2" id="KW-0255">Endonuclease</keyword>
<organism evidence="2 3">
    <name type="scientific">Capnocytophaga canis</name>
    <dbReference type="NCBI Taxonomy" id="1848903"/>
    <lineage>
        <taxon>Bacteria</taxon>
        <taxon>Pseudomonadati</taxon>
        <taxon>Bacteroidota</taxon>
        <taxon>Flavobacteriia</taxon>
        <taxon>Flavobacteriales</taxon>
        <taxon>Flavobacteriaceae</taxon>
        <taxon>Capnocytophaga</taxon>
    </lineage>
</organism>
<dbReference type="Pfam" id="PF10593">
    <property type="entry name" value="Z1"/>
    <property type="match status" value="1"/>
</dbReference>